<evidence type="ECO:0008006" key="4">
    <source>
        <dbReference type="Google" id="ProtNLM"/>
    </source>
</evidence>
<feature type="region of interest" description="Disordered" evidence="1">
    <location>
        <begin position="196"/>
        <end position="218"/>
    </location>
</feature>
<dbReference type="EMBL" id="JACSPQ010000001">
    <property type="protein sequence ID" value="MBD8001557.1"/>
    <property type="molecule type" value="Genomic_DNA"/>
</dbReference>
<reference evidence="2 3" key="1">
    <citation type="submission" date="2020-08" db="EMBL/GenBank/DDBJ databases">
        <title>A Genomic Blueprint of the Chicken Gut Microbiome.</title>
        <authorList>
            <person name="Gilroy R."/>
            <person name="Ravi A."/>
            <person name="Getino M."/>
            <person name="Pursley I."/>
            <person name="Horton D.L."/>
            <person name="Alikhan N.-F."/>
            <person name="Baker D."/>
            <person name="Gharbi K."/>
            <person name="Hall N."/>
            <person name="Watson M."/>
            <person name="Adriaenssens E.M."/>
            <person name="Foster-Nyarko E."/>
            <person name="Jarju S."/>
            <person name="Secka A."/>
            <person name="Antonio M."/>
            <person name="Oren A."/>
            <person name="Chaudhuri R."/>
            <person name="La Ragione R.M."/>
            <person name="Hildebrand F."/>
            <person name="Pallen M.J."/>
        </authorList>
    </citation>
    <scope>NUCLEOTIDE SEQUENCE [LARGE SCALE GENOMIC DNA]</scope>
    <source>
        <strain evidence="2 3">Sa1YUN3</strain>
    </source>
</reference>
<keyword evidence="3" id="KW-1185">Reference proteome</keyword>
<evidence type="ECO:0000313" key="2">
    <source>
        <dbReference type="EMBL" id="MBD8001557.1"/>
    </source>
</evidence>
<dbReference type="Proteomes" id="UP000616346">
    <property type="component" value="Unassembled WGS sequence"/>
</dbReference>
<sequence>MEILKAKVTKDNTLTATYRDETGTVTIEGKNLVTSDLINAFGELVSHMVFLCELKEADGKEFLNDLPDNIGQILEVTGYSIGGDGDSRGVTLTGKRFLKSNKVLNLNSPFTKFEDDNEPYQFAFDLEQAISTCEYEVHEYLFNKKWKIVQQELPFEEENAETEIHAEAVPEAEIPVPSNADMENFQAAMNSSSVTMNINGKNIKPRRTRRASSEQLAS</sequence>
<name>A0ABR8V9Y2_9BACT</name>
<gene>
    <name evidence="2" type="ORF">H9626_04895</name>
</gene>
<protein>
    <recommendedName>
        <fullName evidence="4">DUF4099 domain-containing protein</fullName>
    </recommendedName>
</protein>
<organism evidence="2 3">
    <name type="scientific">Phocaeicola faecium</name>
    <dbReference type="NCBI Taxonomy" id="2762213"/>
    <lineage>
        <taxon>Bacteria</taxon>
        <taxon>Pseudomonadati</taxon>
        <taxon>Bacteroidota</taxon>
        <taxon>Bacteroidia</taxon>
        <taxon>Bacteroidales</taxon>
        <taxon>Bacteroidaceae</taxon>
        <taxon>Phocaeicola</taxon>
    </lineage>
</organism>
<dbReference type="RefSeq" id="WP_191709733.1">
    <property type="nucleotide sequence ID" value="NZ_JACSPQ010000001.1"/>
</dbReference>
<comment type="caution">
    <text evidence="2">The sequence shown here is derived from an EMBL/GenBank/DDBJ whole genome shotgun (WGS) entry which is preliminary data.</text>
</comment>
<evidence type="ECO:0000256" key="1">
    <source>
        <dbReference type="SAM" id="MobiDB-lite"/>
    </source>
</evidence>
<accession>A0ABR8V9Y2</accession>
<proteinExistence type="predicted"/>
<evidence type="ECO:0000313" key="3">
    <source>
        <dbReference type="Proteomes" id="UP000616346"/>
    </source>
</evidence>